<proteinExistence type="predicted"/>
<dbReference type="Proteomes" id="UP000024635">
    <property type="component" value="Unassembled WGS sequence"/>
</dbReference>
<keyword evidence="2" id="KW-1185">Reference proteome</keyword>
<name>A0A016WSH5_9BILA</name>
<organism evidence="1 2">
    <name type="scientific">Ancylostoma ceylanicum</name>
    <dbReference type="NCBI Taxonomy" id="53326"/>
    <lineage>
        <taxon>Eukaryota</taxon>
        <taxon>Metazoa</taxon>
        <taxon>Ecdysozoa</taxon>
        <taxon>Nematoda</taxon>
        <taxon>Chromadorea</taxon>
        <taxon>Rhabditida</taxon>
        <taxon>Rhabditina</taxon>
        <taxon>Rhabditomorpha</taxon>
        <taxon>Strongyloidea</taxon>
        <taxon>Ancylostomatidae</taxon>
        <taxon>Ancylostomatinae</taxon>
        <taxon>Ancylostoma</taxon>
    </lineage>
</organism>
<evidence type="ECO:0000313" key="2">
    <source>
        <dbReference type="Proteomes" id="UP000024635"/>
    </source>
</evidence>
<reference evidence="2" key="1">
    <citation type="journal article" date="2015" name="Nat. Genet.">
        <title>The genome and transcriptome of the zoonotic hookworm Ancylostoma ceylanicum identify infection-specific gene families.</title>
        <authorList>
            <person name="Schwarz E.M."/>
            <person name="Hu Y."/>
            <person name="Antoshechkin I."/>
            <person name="Miller M.M."/>
            <person name="Sternberg P.W."/>
            <person name="Aroian R.V."/>
        </authorList>
    </citation>
    <scope>NUCLEOTIDE SEQUENCE</scope>
    <source>
        <strain evidence="2">HY135</strain>
    </source>
</reference>
<dbReference type="EMBL" id="JARK01000149">
    <property type="protein sequence ID" value="EYC41973.1"/>
    <property type="molecule type" value="Genomic_DNA"/>
</dbReference>
<evidence type="ECO:0000313" key="1">
    <source>
        <dbReference type="EMBL" id="EYC41973.1"/>
    </source>
</evidence>
<sequence>METGEEVSISCCDGCFLRSRRVPSRSQPQVRDYSHEMHRCIDLQILKWFEFSVLKRASTMDSTAHVTIPEWNSLDFDHGHGHDLGFGHHFPGFHSFWGGWDDFPFKHRKAAKKAAHKHRGAHKKN</sequence>
<accession>A0A016WSH5</accession>
<dbReference type="AlphaFoldDB" id="A0A016WSH5"/>
<comment type="caution">
    <text evidence="1">The sequence shown here is derived from an EMBL/GenBank/DDBJ whole genome shotgun (WGS) entry which is preliminary data.</text>
</comment>
<protein>
    <submittedName>
        <fullName evidence="1">Uncharacterized protein</fullName>
    </submittedName>
</protein>
<gene>
    <name evidence="1" type="primary">Acey_s0549.g3295</name>
    <name evidence="1" type="ORF">Y032_0549g3295</name>
</gene>